<dbReference type="HOGENOM" id="CLU_152435_0_0_11"/>
<accession>A0A0F6TCX8</accession>
<name>A0A0F6TCX8_9CORY</name>
<evidence type="ECO:0000313" key="2">
    <source>
        <dbReference type="EMBL" id="AKE40651.1"/>
    </source>
</evidence>
<dbReference type="RefSeq" id="WP_046438764.1">
    <property type="nucleotide sequence ID" value="NZ_CP011312.1"/>
</dbReference>
<keyword evidence="1" id="KW-0812">Transmembrane</keyword>
<dbReference type="Proteomes" id="UP000033457">
    <property type="component" value="Chromosome"/>
</dbReference>
<reference evidence="2 3" key="1">
    <citation type="journal article" date="2015" name="Genome Announc.">
        <title>Complete Genome Sequence of Corynebacterium kutscheri DSM 20755, a Corynebacterial Type Strain with Remarkably Low G+C Content of Chromosomal DNA.</title>
        <authorList>
            <person name="Ruckert C."/>
            <person name="Albersmeier A."/>
            <person name="Winkler A."/>
            <person name="Tauch A."/>
        </authorList>
    </citation>
    <scope>NUCLEOTIDE SEQUENCE [LARGE SCALE GENOMIC DNA]</scope>
    <source>
        <strain evidence="2 3">DSM 20755</strain>
    </source>
</reference>
<dbReference type="STRING" id="35755.UL82_02130"/>
<keyword evidence="1" id="KW-0472">Membrane</keyword>
<keyword evidence="3" id="KW-1185">Reference proteome</keyword>
<dbReference type="OrthoDB" id="4411540at2"/>
<protein>
    <recommendedName>
        <fullName evidence="4">DUF3017 family protein</fullName>
    </recommendedName>
</protein>
<organism evidence="2 3">
    <name type="scientific">Corynebacterium kutscheri</name>
    <dbReference type="NCBI Taxonomy" id="35755"/>
    <lineage>
        <taxon>Bacteria</taxon>
        <taxon>Bacillati</taxon>
        <taxon>Actinomycetota</taxon>
        <taxon>Actinomycetes</taxon>
        <taxon>Mycobacteriales</taxon>
        <taxon>Corynebacteriaceae</taxon>
        <taxon>Corynebacterium</taxon>
    </lineage>
</organism>
<dbReference type="InterPro" id="IPR021385">
    <property type="entry name" value="DUF3017"/>
</dbReference>
<keyword evidence="1" id="KW-1133">Transmembrane helix</keyword>
<feature type="transmembrane region" description="Helical" evidence="1">
    <location>
        <begin position="22"/>
        <end position="44"/>
    </location>
</feature>
<dbReference type="EMBL" id="CP011312">
    <property type="protein sequence ID" value="AKE40651.1"/>
    <property type="molecule type" value="Genomic_DNA"/>
</dbReference>
<gene>
    <name evidence="2" type="ORF">UL82_02130</name>
</gene>
<dbReference type="AlphaFoldDB" id="A0A0F6TCX8"/>
<sequence>MLSSPLDNPHDKDEKLSTIPRAIQIIGIALFVVGVVISGLFAVTEHWRRATFVLGVALLWLSALRVGCDSKVLGVLAVRSRIFDVCFTTTIGGLMVFLSASVDSLGS</sequence>
<dbReference type="Pfam" id="PF11222">
    <property type="entry name" value="DUF3017"/>
    <property type="match status" value="1"/>
</dbReference>
<evidence type="ECO:0000256" key="1">
    <source>
        <dbReference type="SAM" id="Phobius"/>
    </source>
</evidence>
<evidence type="ECO:0008006" key="4">
    <source>
        <dbReference type="Google" id="ProtNLM"/>
    </source>
</evidence>
<dbReference type="KEGG" id="cku:UL82_02130"/>
<evidence type="ECO:0000313" key="3">
    <source>
        <dbReference type="Proteomes" id="UP000033457"/>
    </source>
</evidence>
<proteinExistence type="predicted"/>